<keyword evidence="2" id="KW-1185">Reference proteome</keyword>
<protein>
    <submittedName>
        <fullName evidence="1">Uncharacterized protein</fullName>
    </submittedName>
</protein>
<reference evidence="2" key="1">
    <citation type="submission" date="2020-05" db="EMBL/GenBank/DDBJ databases">
        <title>Frigoriglobus tundricola gen. nov., sp. nov., a psychrotolerant cellulolytic planctomycete of the family Gemmataceae with two divergent copies of 16S rRNA gene.</title>
        <authorList>
            <person name="Kulichevskaya I.S."/>
            <person name="Ivanova A.A."/>
            <person name="Naumoff D.G."/>
            <person name="Beletsky A.V."/>
            <person name="Rijpstra W.I.C."/>
            <person name="Sinninghe Damste J.S."/>
            <person name="Mardanov A.V."/>
            <person name="Ravin N.V."/>
            <person name="Dedysh S.N."/>
        </authorList>
    </citation>
    <scope>NUCLEOTIDE SEQUENCE [LARGE SCALE GENOMIC DNA]</scope>
    <source>
        <strain evidence="2">PL17</strain>
    </source>
</reference>
<name>A0A6M5YP08_9BACT</name>
<dbReference type="AlphaFoldDB" id="A0A6M5YP08"/>
<accession>A0A6M5YP08</accession>
<evidence type="ECO:0000313" key="2">
    <source>
        <dbReference type="Proteomes" id="UP000503447"/>
    </source>
</evidence>
<dbReference type="Proteomes" id="UP000503447">
    <property type="component" value="Chromosome"/>
</dbReference>
<dbReference type="EMBL" id="CP053452">
    <property type="protein sequence ID" value="QJW94712.1"/>
    <property type="molecule type" value="Genomic_DNA"/>
</dbReference>
<proteinExistence type="predicted"/>
<gene>
    <name evidence="1" type="ORF">FTUN_2234</name>
</gene>
<dbReference type="KEGG" id="ftj:FTUN_2234"/>
<evidence type="ECO:0000313" key="1">
    <source>
        <dbReference type="EMBL" id="QJW94712.1"/>
    </source>
</evidence>
<sequence>MANSAGIFWALTLRSAKSERIKNRHSVFSSADTVVARTTAGVA</sequence>
<organism evidence="1 2">
    <name type="scientific">Frigoriglobus tundricola</name>
    <dbReference type="NCBI Taxonomy" id="2774151"/>
    <lineage>
        <taxon>Bacteria</taxon>
        <taxon>Pseudomonadati</taxon>
        <taxon>Planctomycetota</taxon>
        <taxon>Planctomycetia</taxon>
        <taxon>Gemmatales</taxon>
        <taxon>Gemmataceae</taxon>
        <taxon>Frigoriglobus</taxon>
    </lineage>
</organism>